<dbReference type="SUPFAM" id="SSF52317">
    <property type="entry name" value="Class I glutamine amidotransferase-like"/>
    <property type="match status" value="1"/>
</dbReference>
<protein>
    <submittedName>
        <fullName evidence="1">Gamma-glutamyl-gamma-aminobutyrate hydrolase family protein</fullName>
    </submittedName>
</protein>
<dbReference type="InterPro" id="IPR011697">
    <property type="entry name" value="Peptidase_C26"/>
</dbReference>
<organism evidence="1 2">
    <name type="scientific">Sinomonas terricola</name>
    <dbReference type="NCBI Taxonomy" id="3110330"/>
    <lineage>
        <taxon>Bacteria</taxon>
        <taxon>Bacillati</taxon>
        <taxon>Actinomycetota</taxon>
        <taxon>Actinomycetes</taxon>
        <taxon>Micrococcales</taxon>
        <taxon>Micrococcaceae</taxon>
        <taxon>Sinomonas</taxon>
    </lineage>
</organism>
<dbReference type="PROSITE" id="PS51273">
    <property type="entry name" value="GATASE_TYPE_1"/>
    <property type="match status" value="1"/>
</dbReference>
<proteinExistence type="predicted"/>
<dbReference type="EMBL" id="JAYGGQ010000005">
    <property type="protein sequence ID" value="MEA5454751.1"/>
    <property type="molecule type" value="Genomic_DNA"/>
</dbReference>
<evidence type="ECO:0000313" key="2">
    <source>
        <dbReference type="Proteomes" id="UP001304769"/>
    </source>
</evidence>
<comment type="caution">
    <text evidence="1">The sequence shown here is derived from an EMBL/GenBank/DDBJ whole genome shotgun (WGS) entry which is preliminary data.</text>
</comment>
<dbReference type="Gene3D" id="3.40.50.880">
    <property type="match status" value="1"/>
</dbReference>
<keyword evidence="1" id="KW-0378">Hydrolase</keyword>
<dbReference type="PANTHER" id="PTHR43235">
    <property type="entry name" value="GLUTAMINE AMIDOTRANSFERASE PB2B2.05-RELATED"/>
    <property type="match status" value="1"/>
</dbReference>
<dbReference type="GO" id="GO:0016787">
    <property type="term" value="F:hydrolase activity"/>
    <property type="evidence" value="ECO:0007669"/>
    <property type="project" value="UniProtKB-KW"/>
</dbReference>
<dbReference type="PANTHER" id="PTHR43235:SF1">
    <property type="entry name" value="GLUTAMINE AMIDOTRANSFERASE PB2B2.05-RELATED"/>
    <property type="match status" value="1"/>
</dbReference>
<dbReference type="CDD" id="cd01745">
    <property type="entry name" value="GATase1_2"/>
    <property type="match status" value="1"/>
</dbReference>
<name>A0ABU5T5I9_9MICC</name>
<dbReference type="InterPro" id="IPR029062">
    <property type="entry name" value="Class_I_gatase-like"/>
</dbReference>
<gene>
    <name evidence="1" type="ORF">SPF06_08460</name>
</gene>
<keyword evidence="2" id="KW-1185">Reference proteome</keyword>
<dbReference type="Proteomes" id="UP001304769">
    <property type="component" value="Unassembled WGS sequence"/>
</dbReference>
<dbReference type="Pfam" id="PF07722">
    <property type="entry name" value="Peptidase_C26"/>
    <property type="match status" value="1"/>
</dbReference>
<sequence>MSDAPVIGLTTYRQAADWSTWRRVEADLLPSDYARSVERAGGIPVLLPALATAEGAAAAVARLDGLLLAGGADVNPARYGQAPHESVAAWYDERDASELWLLAAADARELPVLGICRGMQLMAVAAGGTLVQHLPDVVGHARHAGGDSEYSTVPVSVGPGHRISELVGGAVLAPCHHHQAVATHPAYVATARDGDGVLQAMEALGDRFAVGVQWHPETADDPGLFKGLVEAARAHAAGRGSAQR</sequence>
<dbReference type="RefSeq" id="WP_323278600.1">
    <property type="nucleotide sequence ID" value="NZ_JAYGGQ010000005.1"/>
</dbReference>
<accession>A0ABU5T5I9</accession>
<reference evidence="1 2" key="1">
    <citation type="submission" date="2023-12" db="EMBL/GenBank/DDBJ databases">
        <title>Sinomonas terricola sp. nov, isolated from litchi orchard soil in Guangdong, PR China.</title>
        <authorList>
            <person name="Jiaxin W."/>
            <person name="Yang Z."/>
            <person name="Honghui Z."/>
        </authorList>
    </citation>
    <scope>NUCLEOTIDE SEQUENCE [LARGE SCALE GENOMIC DNA]</scope>
    <source>
        <strain evidence="1 2">JGH33</strain>
    </source>
</reference>
<evidence type="ECO:0000313" key="1">
    <source>
        <dbReference type="EMBL" id="MEA5454751.1"/>
    </source>
</evidence>
<dbReference type="InterPro" id="IPR044668">
    <property type="entry name" value="PuuD-like"/>
</dbReference>